<evidence type="ECO:0000313" key="2">
    <source>
        <dbReference type="Proteomes" id="UP000319783"/>
    </source>
</evidence>
<evidence type="ECO:0000313" key="1">
    <source>
        <dbReference type="EMBL" id="TLD41705.1"/>
    </source>
</evidence>
<gene>
    <name evidence="1" type="ORF">JETT_2000</name>
</gene>
<protein>
    <submittedName>
        <fullName evidence="1">Uncharacterized protein</fullName>
    </submittedName>
</protein>
<reference evidence="1 2" key="1">
    <citation type="submission" date="2019-04" db="EMBL/GenBank/DDBJ databases">
        <title>Genome of a novel bacterium Candidatus Jettenia ecosi reconstructed from metagenome of an anammox bioreactor.</title>
        <authorList>
            <person name="Mardanov A.V."/>
            <person name="Beletsky A.V."/>
            <person name="Ravin N.V."/>
            <person name="Botchkova E.A."/>
            <person name="Litti Y.V."/>
            <person name="Nozhevnikova A.N."/>
        </authorList>
    </citation>
    <scope>NUCLEOTIDE SEQUENCE [LARGE SCALE GENOMIC DNA]</scope>
    <source>
        <strain evidence="1">J2</strain>
    </source>
</reference>
<dbReference type="Proteomes" id="UP000319783">
    <property type="component" value="Unassembled WGS sequence"/>
</dbReference>
<dbReference type="EMBL" id="SULG01000038">
    <property type="protein sequence ID" value="TLD41705.1"/>
    <property type="molecule type" value="Genomic_DNA"/>
</dbReference>
<accession>A0A533QAH9</accession>
<comment type="caution">
    <text evidence="1">The sequence shown here is derived from an EMBL/GenBank/DDBJ whole genome shotgun (WGS) entry which is preliminary data.</text>
</comment>
<sequence>MFIETGDIQNPSSIGAACETQKHHAAPMELDRVRMIYL</sequence>
<proteinExistence type="predicted"/>
<dbReference type="AlphaFoldDB" id="A0A533QAH9"/>
<organism evidence="1 2">
    <name type="scientific">Candidatus Jettenia ecosi</name>
    <dbReference type="NCBI Taxonomy" id="2494326"/>
    <lineage>
        <taxon>Bacteria</taxon>
        <taxon>Pseudomonadati</taxon>
        <taxon>Planctomycetota</taxon>
        <taxon>Candidatus Brocadiia</taxon>
        <taxon>Candidatus Brocadiales</taxon>
        <taxon>Candidatus Brocadiaceae</taxon>
        <taxon>Candidatus Jettenia</taxon>
    </lineage>
</organism>
<name>A0A533QAH9_9BACT</name>